<dbReference type="GO" id="GO:0004521">
    <property type="term" value="F:RNA endonuclease activity"/>
    <property type="evidence" value="ECO:0007669"/>
    <property type="project" value="UniProtKB-UniRule"/>
</dbReference>
<evidence type="ECO:0000256" key="4">
    <source>
        <dbReference type="ARBA" id="ARBA00022723"/>
    </source>
</evidence>
<feature type="binding site" evidence="8">
    <location>
        <position position="119"/>
    </location>
    <ligand>
        <name>Zn(2+)</name>
        <dbReference type="ChEBI" id="CHEBI:29105"/>
        <note>catalytic</note>
    </ligand>
</feature>
<feature type="binding site" evidence="8">
    <location>
        <position position="129"/>
    </location>
    <ligand>
        <name>Zn(2+)</name>
        <dbReference type="ChEBI" id="CHEBI:29105"/>
        <note>catalytic</note>
    </ligand>
</feature>
<organism evidence="9 10">
    <name type="scientific">Shewanella hanedai</name>
    <name type="common">Alteromonas hanedai</name>
    <dbReference type="NCBI Taxonomy" id="25"/>
    <lineage>
        <taxon>Bacteria</taxon>
        <taxon>Pseudomonadati</taxon>
        <taxon>Pseudomonadota</taxon>
        <taxon>Gammaproteobacteria</taxon>
        <taxon>Alteromonadales</taxon>
        <taxon>Shewanellaceae</taxon>
        <taxon>Shewanella</taxon>
    </lineage>
</organism>
<evidence type="ECO:0000256" key="6">
    <source>
        <dbReference type="ARBA" id="ARBA00022801"/>
    </source>
</evidence>
<dbReference type="InterPro" id="IPR020549">
    <property type="entry name" value="YbeY_CS"/>
</dbReference>
<comment type="function">
    <text evidence="8">Single strand-specific metallo-endoribonuclease involved in late-stage 70S ribosome quality control and in maturation of the 3' terminus of the 16S rRNA.</text>
</comment>
<dbReference type="PANTHER" id="PTHR46986">
    <property type="entry name" value="ENDORIBONUCLEASE YBEY, CHLOROPLASTIC"/>
    <property type="match status" value="1"/>
</dbReference>
<dbReference type="EMBL" id="VKGK01000012">
    <property type="protein sequence ID" value="TRY14153.1"/>
    <property type="molecule type" value="Genomic_DNA"/>
</dbReference>
<accession>A0A553JNY9</accession>
<keyword evidence="2 8" id="KW-0690">Ribosome biogenesis</keyword>
<dbReference type="Proteomes" id="UP000318126">
    <property type="component" value="Unassembled WGS sequence"/>
</dbReference>
<dbReference type="RefSeq" id="WP_144040291.1">
    <property type="nucleotide sequence ID" value="NZ_BMPL01000012.1"/>
</dbReference>
<evidence type="ECO:0000256" key="2">
    <source>
        <dbReference type="ARBA" id="ARBA00022517"/>
    </source>
</evidence>
<keyword evidence="8" id="KW-0698">rRNA processing</keyword>
<evidence type="ECO:0000256" key="7">
    <source>
        <dbReference type="ARBA" id="ARBA00022833"/>
    </source>
</evidence>
<sequence>MSTSHPELKLELDLQIATDNNRLPTQDNFELWVRTALGNTMTEAELTIRIVDDVESQNLNSTYRGKDKPTNVLSFPFEAPPEIEIPLLGDLIICASVVEQEAIQQNKPSQAHWAHMVVHGCLHLLGYDHINDAEAEEMESIETQLIEKLGFNNPYKEL</sequence>
<dbReference type="AlphaFoldDB" id="A0A553JNY9"/>
<dbReference type="PANTHER" id="PTHR46986:SF1">
    <property type="entry name" value="ENDORIBONUCLEASE YBEY, CHLOROPLASTIC"/>
    <property type="match status" value="1"/>
</dbReference>
<evidence type="ECO:0000313" key="9">
    <source>
        <dbReference type="EMBL" id="TRY14153.1"/>
    </source>
</evidence>
<dbReference type="OrthoDB" id="9807740at2"/>
<dbReference type="InterPro" id="IPR002036">
    <property type="entry name" value="YbeY"/>
</dbReference>
<dbReference type="HAMAP" id="MF_00009">
    <property type="entry name" value="Endoribonucl_YbeY"/>
    <property type="match status" value="1"/>
</dbReference>
<comment type="caution">
    <text evidence="9">The sequence shown here is derived from an EMBL/GenBank/DDBJ whole genome shotgun (WGS) entry which is preliminary data.</text>
</comment>
<comment type="similarity">
    <text evidence="1 8">Belongs to the endoribonuclease YbeY family.</text>
</comment>
<evidence type="ECO:0000256" key="5">
    <source>
        <dbReference type="ARBA" id="ARBA00022759"/>
    </source>
</evidence>
<comment type="subcellular location">
    <subcellularLocation>
        <location evidence="8">Cytoplasm</location>
    </subcellularLocation>
</comment>
<dbReference type="SUPFAM" id="SSF55486">
    <property type="entry name" value="Metalloproteases ('zincins'), catalytic domain"/>
    <property type="match status" value="1"/>
</dbReference>
<proteinExistence type="inferred from homology"/>
<keyword evidence="10" id="KW-1185">Reference proteome</keyword>
<evidence type="ECO:0000313" key="10">
    <source>
        <dbReference type="Proteomes" id="UP000318126"/>
    </source>
</evidence>
<keyword evidence="4 8" id="KW-0479">Metal-binding</keyword>
<feature type="binding site" evidence="8">
    <location>
        <position position="123"/>
    </location>
    <ligand>
        <name>Zn(2+)</name>
        <dbReference type="ChEBI" id="CHEBI:29105"/>
        <note>catalytic</note>
    </ligand>
</feature>
<keyword evidence="5 8" id="KW-0255">Endonuclease</keyword>
<dbReference type="Pfam" id="PF02130">
    <property type="entry name" value="YbeY"/>
    <property type="match status" value="1"/>
</dbReference>
<keyword evidence="7 8" id="KW-0862">Zinc</keyword>
<dbReference type="Gene3D" id="3.40.390.30">
    <property type="entry name" value="Metalloproteases ('zincins'), catalytic domain"/>
    <property type="match status" value="1"/>
</dbReference>
<dbReference type="GO" id="GO:0008270">
    <property type="term" value="F:zinc ion binding"/>
    <property type="evidence" value="ECO:0007669"/>
    <property type="project" value="UniProtKB-UniRule"/>
</dbReference>
<comment type="cofactor">
    <cofactor evidence="8">
        <name>Zn(2+)</name>
        <dbReference type="ChEBI" id="CHEBI:29105"/>
    </cofactor>
    <text evidence="8">Binds 1 zinc ion.</text>
</comment>
<keyword evidence="8" id="KW-0963">Cytoplasm</keyword>
<keyword evidence="3 8" id="KW-0540">Nuclease</keyword>
<name>A0A553JNY9_SHEHA</name>
<evidence type="ECO:0000256" key="1">
    <source>
        <dbReference type="ARBA" id="ARBA00010875"/>
    </source>
</evidence>
<keyword evidence="6 8" id="KW-0378">Hydrolase</keyword>
<dbReference type="GO" id="GO:0004222">
    <property type="term" value="F:metalloendopeptidase activity"/>
    <property type="evidence" value="ECO:0007669"/>
    <property type="project" value="InterPro"/>
</dbReference>
<evidence type="ECO:0000256" key="8">
    <source>
        <dbReference type="HAMAP-Rule" id="MF_00009"/>
    </source>
</evidence>
<dbReference type="GO" id="GO:0005737">
    <property type="term" value="C:cytoplasm"/>
    <property type="evidence" value="ECO:0007669"/>
    <property type="project" value="UniProtKB-SubCell"/>
</dbReference>
<dbReference type="NCBIfam" id="TIGR00043">
    <property type="entry name" value="rRNA maturation RNase YbeY"/>
    <property type="match status" value="1"/>
</dbReference>
<dbReference type="PROSITE" id="PS01306">
    <property type="entry name" value="UPF0054"/>
    <property type="match status" value="1"/>
</dbReference>
<evidence type="ECO:0000256" key="3">
    <source>
        <dbReference type="ARBA" id="ARBA00022722"/>
    </source>
</evidence>
<protein>
    <recommendedName>
        <fullName evidence="8">Endoribonuclease YbeY</fullName>
        <ecNumber evidence="8">3.1.-.-</ecNumber>
    </recommendedName>
</protein>
<gene>
    <name evidence="8 9" type="primary">ybeY</name>
    <name evidence="9" type="ORF">FN961_11305</name>
</gene>
<dbReference type="InterPro" id="IPR023091">
    <property type="entry name" value="MetalPrtase_cat_dom_sf_prd"/>
</dbReference>
<reference evidence="10" key="1">
    <citation type="submission" date="2019-07" db="EMBL/GenBank/DDBJ databases">
        <title>Shewanella sp. YLB-08 draft genomic sequence.</title>
        <authorList>
            <person name="Yu L."/>
        </authorList>
    </citation>
    <scope>NUCLEOTIDE SEQUENCE [LARGE SCALE GENOMIC DNA]</scope>
    <source>
        <strain evidence="10">JCM 20706</strain>
    </source>
</reference>
<dbReference type="EC" id="3.1.-.-" evidence="8"/>
<dbReference type="GO" id="GO:0006364">
    <property type="term" value="P:rRNA processing"/>
    <property type="evidence" value="ECO:0007669"/>
    <property type="project" value="UniProtKB-UniRule"/>
</dbReference>